<dbReference type="Gene3D" id="3.40.630.30">
    <property type="match status" value="1"/>
</dbReference>
<reference evidence="1 2" key="1">
    <citation type="submission" date="2017-01" db="EMBL/GenBank/DDBJ databases">
        <title>Complete genome of Lacinutrix venerupis DOK2-8 isolated from seawater in Dokdo.</title>
        <authorList>
            <person name="Chi W.-J."/>
            <person name="Kim J.H."/>
        </authorList>
    </citation>
    <scope>NUCLEOTIDE SEQUENCE [LARGE SCALE GENOMIC DNA]</scope>
    <source>
        <strain evidence="1 2">DOK2-8</strain>
    </source>
</reference>
<protein>
    <submittedName>
        <fullName evidence="1">GNAT family N-acetyltransferase</fullName>
    </submittedName>
</protein>
<dbReference type="InterPro" id="IPR016181">
    <property type="entry name" value="Acyl_CoA_acyltransferase"/>
</dbReference>
<evidence type="ECO:0000313" key="2">
    <source>
        <dbReference type="Proteomes" id="UP000187506"/>
    </source>
</evidence>
<dbReference type="EMBL" id="CP019352">
    <property type="protein sequence ID" value="APX98932.1"/>
    <property type="molecule type" value="Genomic_DNA"/>
</dbReference>
<organism evidence="1 2">
    <name type="scientific">Lacinutrix venerupis</name>
    <dbReference type="NCBI Taxonomy" id="1486034"/>
    <lineage>
        <taxon>Bacteria</taxon>
        <taxon>Pseudomonadati</taxon>
        <taxon>Bacteroidota</taxon>
        <taxon>Flavobacteriia</taxon>
        <taxon>Flavobacteriales</taxon>
        <taxon>Flavobacteriaceae</taxon>
        <taxon>Lacinutrix</taxon>
    </lineage>
</organism>
<name>A0AAC9LL99_9FLAO</name>
<accession>A0AAC9LL99</accession>
<dbReference type="AlphaFoldDB" id="A0AAC9LL99"/>
<gene>
    <name evidence="1" type="ORF">BWR22_00960</name>
</gene>
<dbReference type="SUPFAM" id="SSF55729">
    <property type="entry name" value="Acyl-CoA N-acyltransferases (Nat)"/>
    <property type="match status" value="1"/>
</dbReference>
<sequence>MNKLQVKIYNKVSQLPDSWNALPNNDVFLKTPFLSALEQSSPKNITSYYIAFFKAKELVGIAIIQRVEMYLKDIFRNNKDKYLTQKTKQLISKIVRGNTLVIGNIMHTGQHGLYFNIKEISYKEYLEQLSLVIDEIKTNLKQEQNKKIRLIAFKDYFKNDVIHNNQDFFNTQKLYKVQVQPNMVFNIPESWNTLENYTSSFTKKYRDRFKSAKKKGAQITKQELTIKELNMLESKMYQLYKNVSDNARVNTFILNQNHFKILKRELKDNFKVFGYFLEEELVGFYTLILNNSTLETYFLGYNHKYQHKNQLYLNMLFDMAQFGIKNNFKKIVYARTAMEIKSSIGAKPKPMYIYMKHTNFVANSMLKLIVKYLNPTIKWKERHPFKY</sequence>
<dbReference type="KEGG" id="lvn:BWR22_00960"/>
<dbReference type="RefSeq" id="WP_076731577.1">
    <property type="nucleotide sequence ID" value="NZ_CP019352.1"/>
</dbReference>
<dbReference type="Proteomes" id="UP000187506">
    <property type="component" value="Chromosome"/>
</dbReference>
<proteinExistence type="predicted"/>
<keyword evidence="2" id="KW-1185">Reference proteome</keyword>
<evidence type="ECO:0000313" key="1">
    <source>
        <dbReference type="EMBL" id="APX98932.1"/>
    </source>
</evidence>